<dbReference type="PRINTS" id="PR00455">
    <property type="entry name" value="HTHTETR"/>
</dbReference>
<dbReference type="Gene3D" id="1.10.357.10">
    <property type="entry name" value="Tetracycline Repressor, domain 2"/>
    <property type="match status" value="1"/>
</dbReference>
<dbReference type="Proteomes" id="UP000478463">
    <property type="component" value="Chromosome"/>
</dbReference>
<dbReference type="PROSITE" id="PS50977">
    <property type="entry name" value="HTH_TETR_2"/>
    <property type="match status" value="1"/>
</dbReference>
<dbReference type="PANTHER" id="PTHR30055:SF238">
    <property type="entry name" value="MYCOFACTOCIN BIOSYNTHESIS TRANSCRIPTIONAL REGULATOR MFTR-RELATED"/>
    <property type="match status" value="1"/>
</dbReference>
<keyword evidence="3" id="KW-0804">Transcription</keyword>
<dbReference type="EMBL" id="CP063310">
    <property type="protein sequence ID" value="QOS69541.1"/>
    <property type="molecule type" value="Genomic_DNA"/>
</dbReference>
<evidence type="ECO:0000313" key="5">
    <source>
        <dbReference type="Proteomes" id="UP000478463"/>
    </source>
</evidence>
<evidence type="ECO:0000256" key="1">
    <source>
        <dbReference type="ARBA" id="ARBA00023015"/>
    </source>
</evidence>
<protein>
    <submittedName>
        <fullName evidence="4">TetR/AcrR family transcriptional regulator</fullName>
    </submittedName>
</protein>
<proteinExistence type="predicted"/>
<dbReference type="KEGG" id="egd:GS424_006785"/>
<gene>
    <name evidence="4" type="ORF">GS424_006785</name>
</gene>
<name>A0A6L7IR86_9ACTN</name>
<keyword evidence="2" id="KW-0238">DNA-binding</keyword>
<reference evidence="4 5" key="1">
    <citation type="submission" date="2020-10" db="EMBL/GenBank/DDBJ databases">
        <title>Eggerthella sp. nov., isolated from human feces.</title>
        <authorList>
            <person name="Yajun G."/>
        </authorList>
    </citation>
    <scope>NUCLEOTIDE SEQUENCE [LARGE SCALE GENOMIC DNA]</scope>
    <source>
        <strain evidence="4 5">HF-1101</strain>
    </source>
</reference>
<organism evidence="4 5">
    <name type="scientific">Eggerthella guodeyinii</name>
    <dbReference type="NCBI Taxonomy" id="2690837"/>
    <lineage>
        <taxon>Bacteria</taxon>
        <taxon>Bacillati</taxon>
        <taxon>Actinomycetota</taxon>
        <taxon>Coriobacteriia</taxon>
        <taxon>Eggerthellales</taxon>
        <taxon>Eggerthellaceae</taxon>
        <taxon>Eggerthella</taxon>
    </lineage>
</organism>
<dbReference type="Pfam" id="PF00440">
    <property type="entry name" value="TetR_N"/>
    <property type="match status" value="1"/>
</dbReference>
<dbReference type="GO" id="GO:0003700">
    <property type="term" value="F:DNA-binding transcription factor activity"/>
    <property type="evidence" value="ECO:0007669"/>
    <property type="project" value="TreeGrafter"/>
</dbReference>
<evidence type="ECO:0000256" key="2">
    <source>
        <dbReference type="ARBA" id="ARBA00023125"/>
    </source>
</evidence>
<dbReference type="AlphaFoldDB" id="A0A6L7IR86"/>
<dbReference type="RefSeq" id="WP_160941843.1">
    <property type="nucleotide sequence ID" value="NZ_CP063310.1"/>
</dbReference>
<dbReference type="InterPro" id="IPR009057">
    <property type="entry name" value="Homeodomain-like_sf"/>
</dbReference>
<keyword evidence="1" id="KW-0805">Transcription regulation</keyword>
<evidence type="ECO:0000256" key="3">
    <source>
        <dbReference type="ARBA" id="ARBA00023163"/>
    </source>
</evidence>
<sequence length="218" mass="24603">MEQESTDRQPKSARGAATRERIVRAAFALFAERGFHAVSVRDIAAAVGIKDASLYNHFPTKQAIFDAVLADQLARTRAAFAEEGVMFEPSEDPAGYAGAYDETERRVLAGFRYFFEDEQMIRLRCLLLISQFDDARALAAFREIFLDRPREIQAAVFAHLMENGRFGGDDPRALALAFYGPVFLLMMSSMPWAEAEPLVRDHMRRFYAEHAIEGGERV</sequence>
<dbReference type="InterPro" id="IPR001647">
    <property type="entry name" value="HTH_TetR"/>
</dbReference>
<evidence type="ECO:0000313" key="4">
    <source>
        <dbReference type="EMBL" id="QOS69541.1"/>
    </source>
</evidence>
<dbReference type="GO" id="GO:0000976">
    <property type="term" value="F:transcription cis-regulatory region binding"/>
    <property type="evidence" value="ECO:0007669"/>
    <property type="project" value="TreeGrafter"/>
</dbReference>
<accession>A0A6L7IR86</accession>
<dbReference type="PANTHER" id="PTHR30055">
    <property type="entry name" value="HTH-TYPE TRANSCRIPTIONAL REGULATOR RUTR"/>
    <property type="match status" value="1"/>
</dbReference>
<dbReference type="InterPro" id="IPR050109">
    <property type="entry name" value="HTH-type_TetR-like_transc_reg"/>
</dbReference>
<dbReference type="SUPFAM" id="SSF46689">
    <property type="entry name" value="Homeodomain-like"/>
    <property type="match status" value="1"/>
</dbReference>